<reference evidence="4 5" key="1">
    <citation type="submission" date="2021-03" db="EMBL/GenBank/DDBJ databases">
        <title>Antimicrobial resistance genes in bacteria isolated from Japanese honey, and their potential for conferring macrolide and lincosamide resistance in the American foulbrood pathogen Paenibacillus larvae.</title>
        <authorList>
            <person name="Okamoto M."/>
            <person name="Kumagai M."/>
            <person name="Kanamori H."/>
            <person name="Takamatsu D."/>
        </authorList>
    </citation>
    <scope>NUCLEOTIDE SEQUENCE [LARGE SCALE GENOMIC DNA]</scope>
    <source>
        <strain evidence="4 5">J41TS12</strain>
    </source>
</reference>
<dbReference type="SMART" id="SM00448">
    <property type="entry name" value="REC"/>
    <property type="match status" value="1"/>
</dbReference>
<keyword evidence="4" id="KW-0238">DNA-binding</keyword>
<dbReference type="RefSeq" id="WP_212939969.1">
    <property type="nucleotide sequence ID" value="NZ_BORR01000008.1"/>
</dbReference>
<protein>
    <submittedName>
        <fullName evidence="4">DNA-binding response regulator</fullName>
    </submittedName>
</protein>
<dbReference type="InterPro" id="IPR007492">
    <property type="entry name" value="LytTR_DNA-bd_dom"/>
</dbReference>
<evidence type="ECO:0000313" key="4">
    <source>
        <dbReference type="EMBL" id="GIO37737.1"/>
    </source>
</evidence>
<keyword evidence="1" id="KW-0597">Phosphoprotein</keyword>
<dbReference type="SUPFAM" id="SSF52172">
    <property type="entry name" value="CheY-like"/>
    <property type="match status" value="1"/>
</dbReference>
<dbReference type="AlphaFoldDB" id="A0A920CIE0"/>
<feature type="domain" description="Response regulatory" evidence="2">
    <location>
        <begin position="3"/>
        <end position="120"/>
    </location>
</feature>
<dbReference type="Proteomes" id="UP000681162">
    <property type="component" value="Unassembled WGS sequence"/>
</dbReference>
<dbReference type="Pfam" id="PF04397">
    <property type="entry name" value="LytTR"/>
    <property type="match status" value="1"/>
</dbReference>
<comment type="caution">
    <text evidence="4">The sequence shown here is derived from an EMBL/GenBank/DDBJ whole genome shotgun (WGS) entry which is preliminary data.</text>
</comment>
<feature type="domain" description="HTH LytTR-type" evidence="3">
    <location>
        <begin position="131"/>
        <end position="230"/>
    </location>
</feature>
<dbReference type="InterPro" id="IPR001789">
    <property type="entry name" value="Sig_transdc_resp-reg_receiver"/>
</dbReference>
<sequence length="240" mass="27722">MIRIAIVEDEEKEASLLKDYINKYGETSNITFHIDWFKDALNLLDNYTPRYDIIFMDIEMSHSNGMEAAIKLRQLDDVVTLIFVTNMAKYAVKGYEVDALDFIVKPVRYPTFSMKFKKALSKITSNEDISIMVSRKGGILRLTSRQIIYIEVTGHKLKYHLHEETIEGYGSLSDLEKQLQACNYLRCNSCYLINPQYISQVQSHTVTMTNGDELQISRPRKKEFMLQLADLLGEGKNIKL</sequence>
<evidence type="ECO:0000256" key="1">
    <source>
        <dbReference type="PROSITE-ProRule" id="PRU00169"/>
    </source>
</evidence>
<gene>
    <name evidence="4" type="ORF">J41TS12_25980</name>
</gene>
<dbReference type="Gene3D" id="3.40.50.2300">
    <property type="match status" value="1"/>
</dbReference>
<dbReference type="PANTHER" id="PTHR37299:SF1">
    <property type="entry name" value="STAGE 0 SPORULATION PROTEIN A HOMOLOG"/>
    <property type="match status" value="1"/>
</dbReference>
<evidence type="ECO:0000259" key="2">
    <source>
        <dbReference type="PROSITE" id="PS50110"/>
    </source>
</evidence>
<dbReference type="PANTHER" id="PTHR37299">
    <property type="entry name" value="TRANSCRIPTIONAL REGULATOR-RELATED"/>
    <property type="match status" value="1"/>
</dbReference>
<dbReference type="InterPro" id="IPR046947">
    <property type="entry name" value="LytR-like"/>
</dbReference>
<dbReference type="EMBL" id="BORR01000008">
    <property type="protein sequence ID" value="GIO37737.1"/>
    <property type="molecule type" value="Genomic_DNA"/>
</dbReference>
<dbReference type="Pfam" id="PF00072">
    <property type="entry name" value="Response_reg"/>
    <property type="match status" value="1"/>
</dbReference>
<dbReference type="PROSITE" id="PS50930">
    <property type="entry name" value="HTH_LYTTR"/>
    <property type="match status" value="1"/>
</dbReference>
<dbReference type="SMART" id="SM00850">
    <property type="entry name" value="LytTR"/>
    <property type="match status" value="1"/>
</dbReference>
<feature type="modified residue" description="4-aspartylphosphate" evidence="1">
    <location>
        <position position="57"/>
    </location>
</feature>
<keyword evidence="5" id="KW-1185">Reference proteome</keyword>
<name>A0A920CIE0_9BACL</name>
<dbReference type="Gene3D" id="2.40.50.1020">
    <property type="entry name" value="LytTr DNA-binding domain"/>
    <property type="match status" value="1"/>
</dbReference>
<dbReference type="GO" id="GO:0003677">
    <property type="term" value="F:DNA binding"/>
    <property type="evidence" value="ECO:0007669"/>
    <property type="project" value="UniProtKB-KW"/>
</dbReference>
<evidence type="ECO:0000313" key="5">
    <source>
        <dbReference type="Proteomes" id="UP000681162"/>
    </source>
</evidence>
<dbReference type="InterPro" id="IPR011006">
    <property type="entry name" value="CheY-like_superfamily"/>
</dbReference>
<proteinExistence type="predicted"/>
<organism evidence="4 5">
    <name type="scientific">Paenibacillus antibioticophila</name>
    <dbReference type="NCBI Taxonomy" id="1274374"/>
    <lineage>
        <taxon>Bacteria</taxon>
        <taxon>Bacillati</taxon>
        <taxon>Bacillota</taxon>
        <taxon>Bacilli</taxon>
        <taxon>Bacillales</taxon>
        <taxon>Paenibacillaceae</taxon>
        <taxon>Paenibacillus</taxon>
    </lineage>
</organism>
<dbReference type="GO" id="GO:0000156">
    <property type="term" value="F:phosphorelay response regulator activity"/>
    <property type="evidence" value="ECO:0007669"/>
    <property type="project" value="InterPro"/>
</dbReference>
<evidence type="ECO:0000259" key="3">
    <source>
        <dbReference type="PROSITE" id="PS50930"/>
    </source>
</evidence>
<accession>A0A920CIE0</accession>
<dbReference type="PROSITE" id="PS50110">
    <property type="entry name" value="RESPONSE_REGULATORY"/>
    <property type="match status" value="1"/>
</dbReference>